<evidence type="ECO:0000313" key="1">
    <source>
        <dbReference type="EMBL" id="MPM48187.1"/>
    </source>
</evidence>
<accession>A0A645A532</accession>
<gene>
    <name evidence="1" type="ORF">SDC9_94911</name>
</gene>
<protein>
    <submittedName>
        <fullName evidence="1">Uncharacterized protein</fullName>
    </submittedName>
</protein>
<name>A0A645A532_9ZZZZ</name>
<proteinExistence type="predicted"/>
<dbReference type="EMBL" id="VSSQ01011988">
    <property type="protein sequence ID" value="MPM48187.1"/>
    <property type="molecule type" value="Genomic_DNA"/>
</dbReference>
<comment type="caution">
    <text evidence="1">The sequence shown here is derived from an EMBL/GenBank/DDBJ whole genome shotgun (WGS) entry which is preliminary data.</text>
</comment>
<organism evidence="1">
    <name type="scientific">bioreactor metagenome</name>
    <dbReference type="NCBI Taxonomy" id="1076179"/>
    <lineage>
        <taxon>unclassified sequences</taxon>
        <taxon>metagenomes</taxon>
        <taxon>ecological metagenomes</taxon>
    </lineage>
</organism>
<reference evidence="1" key="1">
    <citation type="submission" date="2019-08" db="EMBL/GenBank/DDBJ databases">
        <authorList>
            <person name="Kucharzyk K."/>
            <person name="Murdoch R.W."/>
            <person name="Higgins S."/>
            <person name="Loffler F."/>
        </authorList>
    </citation>
    <scope>NUCLEOTIDE SEQUENCE</scope>
</reference>
<dbReference type="AlphaFoldDB" id="A0A645A532"/>
<sequence>MKNDPNWDGRVQNIQVTDSKQWYKEIRVLVSSEDSSKNWDLRVSVREKLIDFINENYPGSFARISTTGEEKQRHTATDG</sequence>